<dbReference type="PANTHER" id="PTHR21197">
    <property type="entry name" value="UDP-GALACTOPYRANOSE MUTASE"/>
    <property type="match status" value="1"/>
</dbReference>
<sequence length="492" mass="56163">MGRLHVHFHLFLAPRLQTSMSHLEKKHIAVLGAGPAGLMAAWELVEAGYQVTILDRDDHVGGMCATQTFKGEHGDYRFDFGGHRFITKNPKLLSFVDELMGDDLLFAQRKSVIRYRGRIYQYPLALVDLIKNAPLPLLVGGAIDLGKQLFKPKPQDQSTVSFAQWIESRFGTTLYKNFFEGYTAKLWGIDPATLSGDWASQRISLMDLKDVARRLLPGRRSSVRTYARQYRYPKLGFGQLYTRLAEELEKKGVEIVLNSDVCGVKVNADNQIEAIEYQHEDTVKTLVCDQVISTLPLSLMCKLTGFDSELTFRSLRFLNIPMEVENVSDNTWQYLSDPEILGTRLQEPKRRSSFMSPEGRTSVMIEIPCDKGDDVWNMQGDQLQQRVLKDLETLGVDPKHATKEYFTSYTEHAYPLMDMTYQAKREKAITHLSQFDNLIMTGRQGTFRYIFTDTAMEMGMMAAESVIDGVDRRREIFDFRNEKTVIEVQSVA</sequence>
<accession>Q6LIH7</accession>
<organism evidence="2 3">
    <name type="scientific">Photobacterium profundum (strain SS9)</name>
    <dbReference type="NCBI Taxonomy" id="298386"/>
    <lineage>
        <taxon>Bacteria</taxon>
        <taxon>Pseudomonadati</taxon>
        <taxon>Pseudomonadota</taxon>
        <taxon>Gammaproteobacteria</taxon>
        <taxon>Vibrionales</taxon>
        <taxon>Vibrionaceae</taxon>
        <taxon>Photobacterium</taxon>
    </lineage>
</organism>
<keyword evidence="3" id="KW-1185">Reference proteome</keyword>
<dbReference type="Pfam" id="PF01593">
    <property type="entry name" value="Amino_oxidase"/>
    <property type="match status" value="1"/>
</dbReference>
<dbReference type="STRING" id="298386.PBPRB1031"/>
<dbReference type="PRINTS" id="PR00419">
    <property type="entry name" value="ADXRDTASE"/>
</dbReference>
<dbReference type="KEGG" id="ppr:PBPRB1031"/>
<reference evidence="3" key="1">
    <citation type="journal article" date="2005" name="Science">
        <title>Life at depth: Photobacterium profundum genome sequence and expression analysis.</title>
        <authorList>
            <person name="Vezzi A."/>
            <person name="Campanaro S."/>
            <person name="D'Angelo M."/>
            <person name="Simonato F."/>
            <person name="Vitulo N."/>
            <person name="Lauro F.M."/>
            <person name="Cestaro A."/>
            <person name="Malacrida G."/>
            <person name="Simionati B."/>
            <person name="Cannata N."/>
            <person name="Romualdi C."/>
            <person name="Bartlett D.H."/>
            <person name="Valle G."/>
        </authorList>
    </citation>
    <scope>NUCLEOTIDE SEQUENCE [LARGE SCALE GENOMIC DNA]</scope>
    <source>
        <strain evidence="3">ATCC BAA-1253 / SS9</strain>
    </source>
</reference>
<dbReference type="eggNOG" id="COG1232">
    <property type="taxonomic scope" value="Bacteria"/>
</dbReference>
<name>Q6LIH7_PHOPR</name>
<dbReference type="AlphaFoldDB" id="Q6LIH7"/>
<dbReference type="Gene3D" id="3.50.50.60">
    <property type="entry name" value="FAD/NAD(P)-binding domain"/>
    <property type="match status" value="1"/>
</dbReference>
<dbReference type="GO" id="GO:0050660">
    <property type="term" value="F:flavin adenine dinucleotide binding"/>
    <property type="evidence" value="ECO:0007669"/>
    <property type="project" value="TreeGrafter"/>
</dbReference>
<dbReference type="SUPFAM" id="SSF51971">
    <property type="entry name" value="Nucleotide-binding domain"/>
    <property type="match status" value="1"/>
</dbReference>
<dbReference type="NCBIfam" id="NF005547">
    <property type="entry name" value="PRK07208.1-3"/>
    <property type="match status" value="1"/>
</dbReference>
<dbReference type="GO" id="GO:0016491">
    <property type="term" value="F:oxidoreductase activity"/>
    <property type="evidence" value="ECO:0007669"/>
    <property type="project" value="InterPro"/>
</dbReference>
<dbReference type="EMBL" id="CR378678">
    <property type="protein sequence ID" value="CAG22903.1"/>
    <property type="molecule type" value="Genomic_DNA"/>
</dbReference>
<dbReference type="InterPro" id="IPR002937">
    <property type="entry name" value="Amino_oxidase"/>
</dbReference>
<dbReference type="Proteomes" id="UP000000593">
    <property type="component" value="Chromosome 2"/>
</dbReference>
<dbReference type="GO" id="GO:0008767">
    <property type="term" value="F:UDP-galactopyranose mutase activity"/>
    <property type="evidence" value="ECO:0007669"/>
    <property type="project" value="TreeGrafter"/>
</dbReference>
<feature type="domain" description="Amine oxidase" evidence="1">
    <location>
        <begin position="36"/>
        <end position="467"/>
    </location>
</feature>
<evidence type="ECO:0000313" key="2">
    <source>
        <dbReference type="EMBL" id="CAG22903.1"/>
    </source>
</evidence>
<evidence type="ECO:0000313" key="3">
    <source>
        <dbReference type="Proteomes" id="UP000000593"/>
    </source>
</evidence>
<evidence type="ECO:0000259" key="1">
    <source>
        <dbReference type="Pfam" id="PF01593"/>
    </source>
</evidence>
<dbReference type="InterPro" id="IPR036188">
    <property type="entry name" value="FAD/NAD-bd_sf"/>
</dbReference>
<dbReference type="HOGENOM" id="CLU_026719_1_0_6"/>
<protein>
    <recommendedName>
        <fullName evidence="1">Amine oxidase domain-containing protein</fullName>
    </recommendedName>
</protein>
<dbReference type="GO" id="GO:0005829">
    <property type="term" value="C:cytosol"/>
    <property type="evidence" value="ECO:0007669"/>
    <property type="project" value="TreeGrafter"/>
</dbReference>
<proteinExistence type="predicted"/>
<gene>
    <name evidence="2" type="ordered locus">PBPRB1031</name>
</gene>
<dbReference type="PANTHER" id="PTHR21197:SF0">
    <property type="entry name" value="UDP-GALACTOPYRANOSE MUTASE"/>
    <property type="match status" value="1"/>
</dbReference>